<protein>
    <submittedName>
        <fullName evidence="5">Esterase E4 isoform X1</fullName>
    </submittedName>
</protein>
<dbReference type="AlphaFoldDB" id="A0AAJ7BZ69"/>
<evidence type="ECO:0000259" key="3">
    <source>
        <dbReference type="Pfam" id="PF00135"/>
    </source>
</evidence>
<evidence type="ECO:0000256" key="2">
    <source>
        <dbReference type="SAM" id="SignalP"/>
    </source>
</evidence>
<keyword evidence="2" id="KW-0732">Signal</keyword>
<keyword evidence="4" id="KW-1185">Reference proteome</keyword>
<feature type="chain" id="PRO_5042604145" evidence="2">
    <location>
        <begin position="24"/>
        <end position="557"/>
    </location>
</feature>
<dbReference type="RefSeq" id="XP_015598044.1">
    <property type="nucleotide sequence ID" value="XM_015742558.2"/>
</dbReference>
<dbReference type="Pfam" id="PF00135">
    <property type="entry name" value="COesterase"/>
    <property type="match status" value="1"/>
</dbReference>
<dbReference type="GeneID" id="107269089"/>
<evidence type="ECO:0000313" key="4">
    <source>
        <dbReference type="Proteomes" id="UP000694920"/>
    </source>
</evidence>
<dbReference type="PANTHER" id="PTHR11559">
    <property type="entry name" value="CARBOXYLESTERASE"/>
    <property type="match status" value="1"/>
</dbReference>
<evidence type="ECO:0000256" key="1">
    <source>
        <dbReference type="ARBA" id="ARBA00023180"/>
    </source>
</evidence>
<dbReference type="InterPro" id="IPR050309">
    <property type="entry name" value="Type-B_Carboxylest/Lipase"/>
</dbReference>
<dbReference type="SUPFAM" id="SSF53474">
    <property type="entry name" value="alpha/beta-Hydrolases"/>
    <property type="match status" value="1"/>
</dbReference>
<organism evidence="4 5">
    <name type="scientific">Cephus cinctus</name>
    <name type="common">Wheat stem sawfly</name>
    <dbReference type="NCBI Taxonomy" id="211228"/>
    <lineage>
        <taxon>Eukaryota</taxon>
        <taxon>Metazoa</taxon>
        <taxon>Ecdysozoa</taxon>
        <taxon>Arthropoda</taxon>
        <taxon>Hexapoda</taxon>
        <taxon>Insecta</taxon>
        <taxon>Pterygota</taxon>
        <taxon>Neoptera</taxon>
        <taxon>Endopterygota</taxon>
        <taxon>Hymenoptera</taxon>
        <taxon>Cephoidea</taxon>
        <taxon>Cephidae</taxon>
        <taxon>Cephus</taxon>
    </lineage>
</organism>
<reference evidence="5" key="1">
    <citation type="submission" date="2025-08" db="UniProtKB">
        <authorList>
            <consortium name="RefSeq"/>
        </authorList>
    </citation>
    <scope>IDENTIFICATION</scope>
</reference>
<dbReference type="Proteomes" id="UP000694920">
    <property type="component" value="Unplaced"/>
</dbReference>
<gene>
    <name evidence="5" type="primary">LOC107269089</name>
</gene>
<dbReference type="InterPro" id="IPR029058">
    <property type="entry name" value="AB_hydrolase_fold"/>
</dbReference>
<feature type="domain" description="Carboxylesterase type B" evidence="3">
    <location>
        <begin position="26"/>
        <end position="550"/>
    </location>
</feature>
<sequence length="557" mass="62877">MANSMTLAFVITSSSWFFLLVESSPRIIFPDGIIEGRYFITESGRNISAFIGIPYAVPPVNDLRFKNPIPFGSWNGTLLANKDGNMCPQFRNGVVIGDENCLFLNVYTPLLPGNETVIEELLPVMVWIHGGAYTRGSGTLADYNPSYLMDKDIVLVTLNYRLGILGFLSTGDDQASGNFGLKDQVVALQWVQQRIKYFQGDPDRVTVSGTSAGGGSVNLLALSDLTTGLFHQFIIQSGSALSSWGYYKNSNYVEKAKLVGKYLNCPTKNSSYLVTCLRNINADKIIDTHSAFDMLSSLSNLIWGPTDEQEGEGAFITDDPANLLANGKLKDFPFISGLNRDEGLLITNYLYGNKTITGFAMRHLDLVLQFVLRLYVKSDNIKTVTAQIKKFYFGNGELQNETLFINSYTKCLEDISFFYPEIRLLEFHLKSGSNPSYFYLFNYRSVSTMNPIYKYYDTSRGIPHGVEVMFLFPQQDPFVVLNDDDRMIKNLMVEIWTNFVITGFPRSDALGDPDMWNPYFKKRSYLQIGNDTKPTISLHNSFYNDRMDFWKASMEHV</sequence>
<dbReference type="InterPro" id="IPR002018">
    <property type="entry name" value="CarbesteraseB"/>
</dbReference>
<dbReference type="Gene3D" id="3.40.50.1820">
    <property type="entry name" value="alpha/beta hydrolase"/>
    <property type="match status" value="1"/>
</dbReference>
<keyword evidence="1" id="KW-0325">Glycoprotein</keyword>
<accession>A0AAJ7BZ69</accession>
<name>A0AAJ7BZ69_CEPCN</name>
<evidence type="ECO:0000313" key="5">
    <source>
        <dbReference type="RefSeq" id="XP_015598044.1"/>
    </source>
</evidence>
<proteinExistence type="predicted"/>
<feature type="signal peptide" evidence="2">
    <location>
        <begin position="1"/>
        <end position="23"/>
    </location>
</feature>
<dbReference type="KEGG" id="ccin:107269089"/>